<evidence type="ECO:0000256" key="1">
    <source>
        <dbReference type="ARBA" id="ARBA00002219"/>
    </source>
</evidence>
<reference evidence="11" key="1">
    <citation type="submission" date="2025-08" db="UniProtKB">
        <authorList>
            <consortium name="RefSeq"/>
        </authorList>
    </citation>
    <scope>IDENTIFICATION</scope>
</reference>
<dbReference type="InParanoid" id="A0A6P8PT86"/>
<protein>
    <submittedName>
        <fullName evidence="11">Pentraxin fusion protein-like</fullName>
    </submittedName>
</protein>
<accession>A0A6P8PT86</accession>
<dbReference type="Gene3D" id="2.60.120.260">
    <property type="entry name" value="Galactose-binding domain-like"/>
    <property type="match status" value="1"/>
</dbReference>
<dbReference type="SUPFAM" id="SSF49785">
    <property type="entry name" value="Galactose-binding domain-like"/>
    <property type="match status" value="1"/>
</dbReference>
<keyword evidence="7" id="KW-1015">Disulfide bond</keyword>
<evidence type="ECO:0000313" key="11">
    <source>
        <dbReference type="RefSeq" id="XP_033785235.1"/>
    </source>
</evidence>
<evidence type="ECO:0000256" key="4">
    <source>
        <dbReference type="ARBA" id="ARBA00022723"/>
    </source>
</evidence>
<dbReference type="GO" id="GO:0042806">
    <property type="term" value="F:fucose binding"/>
    <property type="evidence" value="ECO:0007669"/>
    <property type="project" value="UniProtKB-ARBA"/>
</dbReference>
<proteinExistence type="inferred from homology"/>
<dbReference type="SMART" id="SM00607">
    <property type="entry name" value="FTP"/>
    <property type="match status" value="1"/>
</dbReference>
<feature type="signal peptide" evidence="8">
    <location>
        <begin position="1"/>
        <end position="17"/>
    </location>
</feature>
<dbReference type="GO" id="GO:0001868">
    <property type="term" value="P:regulation of complement activation, lectin pathway"/>
    <property type="evidence" value="ECO:0007669"/>
    <property type="project" value="UniProtKB-ARBA"/>
</dbReference>
<dbReference type="RefSeq" id="XP_033785235.1">
    <property type="nucleotide sequence ID" value="XM_033929344.1"/>
</dbReference>
<comment type="subunit">
    <text evidence="3">Homotrimer.</text>
</comment>
<evidence type="ECO:0000256" key="3">
    <source>
        <dbReference type="ARBA" id="ARBA00011233"/>
    </source>
</evidence>
<dbReference type="InterPro" id="IPR006585">
    <property type="entry name" value="FTP1"/>
</dbReference>
<dbReference type="OrthoDB" id="547680at2759"/>
<keyword evidence="10" id="KW-1185">Reference proteome</keyword>
<dbReference type="Proteomes" id="UP000515159">
    <property type="component" value="Chromosome 2"/>
</dbReference>
<dbReference type="PANTHER" id="PTHR45713:SF11">
    <property type="entry name" value="FUCOLECTIN TACHYLECTIN-4 PENTRAXIN-1 DOMAIN-CONTAINING PROTEIN"/>
    <property type="match status" value="1"/>
</dbReference>
<keyword evidence="8" id="KW-0732">Signal</keyword>
<keyword evidence="5" id="KW-0430">Lectin</keyword>
<dbReference type="PANTHER" id="PTHR45713">
    <property type="entry name" value="FTP DOMAIN-CONTAINING PROTEIN"/>
    <property type="match status" value="1"/>
</dbReference>
<evidence type="ECO:0000313" key="10">
    <source>
        <dbReference type="Proteomes" id="UP000515159"/>
    </source>
</evidence>
<evidence type="ECO:0000256" key="5">
    <source>
        <dbReference type="ARBA" id="ARBA00022734"/>
    </source>
</evidence>
<dbReference type="InterPro" id="IPR008979">
    <property type="entry name" value="Galactose-bd-like_sf"/>
</dbReference>
<gene>
    <name evidence="11" type="primary">LOC117353426</name>
</gene>
<evidence type="ECO:0000256" key="7">
    <source>
        <dbReference type="ARBA" id="ARBA00023157"/>
    </source>
</evidence>
<evidence type="ECO:0000256" key="8">
    <source>
        <dbReference type="SAM" id="SignalP"/>
    </source>
</evidence>
<keyword evidence="4" id="KW-0479">Metal-binding</keyword>
<dbReference type="InterPro" id="IPR051941">
    <property type="entry name" value="BG_Antigen-Binding_Lectin"/>
</dbReference>
<organism evidence="10 11">
    <name type="scientific">Geotrypetes seraphini</name>
    <name type="common">Gaboon caecilian</name>
    <name type="synonym">Caecilia seraphini</name>
    <dbReference type="NCBI Taxonomy" id="260995"/>
    <lineage>
        <taxon>Eukaryota</taxon>
        <taxon>Metazoa</taxon>
        <taxon>Chordata</taxon>
        <taxon>Craniata</taxon>
        <taxon>Vertebrata</taxon>
        <taxon>Euteleostomi</taxon>
        <taxon>Amphibia</taxon>
        <taxon>Gymnophiona</taxon>
        <taxon>Geotrypetes</taxon>
    </lineage>
</organism>
<feature type="domain" description="Fucolectin tachylectin-4 pentraxin-1" evidence="9">
    <location>
        <begin position="29"/>
        <end position="165"/>
    </location>
</feature>
<dbReference type="KEGG" id="gsh:117353426"/>
<sequence>MNFPLILLLGIGVYAGAQVMFDCKPQPQETNIAPTGVATQSSHPGNARLVIDGNPNTNYFKGSCSHTDYQPRAWWRLDLQHSWQIASIRVVNRGDCCSARLNGAQIRIGNRPDNNNPVCGIITDISLGSSTRLCCHGMEGRYVSVVMPLRWEYLTLCEVEVFPVLQDQNMCKQLDLQPLSSYRVQSLTLNLS</sequence>
<dbReference type="GO" id="GO:0010185">
    <property type="term" value="P:regulation of cellular defense response"/>
    <property type="evidence" value="ECO:0007669"/>
    <property type="project" value="UniProtKB-ARBA"/>
</dbReference>
<dbReference type="Pfam" id="PF22633">
    <property type="entry name" value="F5_F8_type_C_2"/>
    <property type="match status" value="1"/>
</dbReference>
<dbReference type="GeneID" id="117353426"/>
<dbReference type="AlphaFoldDB" id="A0A6P8PT86"/>
<comment type="function">
    <text evidence="1">Acts as a defensive agent. Recognizes blood group fucosylated oligosaccharides including A, B, H and Lewis B-type antigens. Does not recognize Lewis A antigen and has low affinity for monovalent haptens.</text>
</comment>
<comment type="similarity">
    <text evidence="2">Belongs to the fucolectin family.</text>
</comment>
<name>A0A6P8PT86_GEOSA</name>
<evidence type="ECO:0000256" key="6">
    <source>
        <dbReference type="ARBA" id="ARBA00022837"/>
    </source>
</evidence>
<evidence type="ECO:0000259" key="9">
    <source>
        <dbReference type="SMART" id="SM00607"/>
    </source>
</evidence>
<dbReference type="GO" id="GO:0046872">
    <property type="term" value="F:metal ion binding"/>
    <property type="evidence" value="ECO:0007669"/>
    <property type="project" value="UniProtKB-KW"/>
</dbReference>
<keyword evidence="6" id="KW-0106">Calcium</keyword>
<evidence type="ECO:0000256" key="2">
    <source>
        <dbReference type="ARBA" id="ARBA00010147"/>
    </source>
</evidence>
<feature type="chain" id="PRO_5028478032" evidence="8">
    <location>
        <begin position="18"/>
        <end position="192"/>
    </location>
</feature>